<dbReference type="EMBL" id="BPLR01019677">
    <property type="protein sequence ID" value="GIX70421.1"/>
    <property type="molecule type" value="Genomic_DNA"/>
</dbReference>
<gene>
    <name evidence="1" type="ORF">CEXT_221091</name>
</gene>
<dbReference type="Proteomes" id="UP001054945">
    <property type="component" value="Unassembled WGS sequence"/>
</dbReference>
<reference evidence="1 2" key="1">
    <citation type="submission" date="2021-06" db="EMBL/GenBank/DDBJ databases">
        <title>Caerostris extrusa draft genome.</title>
        <authorList>
            <person name="Kono N."/>
            <person name="Arakawa K."/>
        </authorList>
    </citation>
    <scope>NUCLEOTIDE SEQUENCE [LARGE SCALE GENOMIC DNA]</scope>
</reference>
<organism evidence="1 2">
    <name type="scientific">Caerostris extrusa</name>
    <name type="common">Bark spider</name>
    <name type="synonym">Caerostris bankana</name>
    <dbReference type="NCBI Taxonomy" id="172846"/>
    <lineage>
        <taxon>Eukaryota</taxon>
        <taxon>Metazoa</taxon>
        <taxon>Ecdysozoa</taxon>
        <taxon>Arthropoda</taxon>
        <taxon>Chelicerata</taxon>
        <taxon>Arachnida</taxon>
        <taxon>Araneae</taxon>
        <taxon>Araneomorphae</taxon>
        <taxon>Entelegynae</taxon>
        <taxon>Araneoidea</taxon>
        <taxon>Araneidae</taxon>
        <taxon>Caerostris</taxon>
    </lineage>
</organism>
<proteinExistence type="predicted"/>
<sequence>MSSHAWMFPSFEMGFSLYSPRDWKGLHKKIHLWRREGQIDGRRHDIIETHFEYYIRIVLPGLMVQTNITLLSFDVVRNVQRKS</sequence>
<protein>
    <submittedName>
        <fullName evidence="1">Uncharacterized protein</fullName>
    </submittedName>
</protein>
<dbReference type="AlphaFoldDB" id="A0AAV4MG47"/>
<comment type="caution">
    <text evidence="1">The sequence shown here is derived from an EMBL/GenBank/DDBJ whole genome shotgun (WGS) entry which is preliminary data.</text>
</comment>
<evidence type="ECO:0000313" key="1">
    <source>
        <dbReference type="EMBL" id="GIX70421.1"/>
    </source>
</evidence>
<keyword evidence="2" id="KW-1185">Reference proteome</keyword>
<accession>A0AAV4MG47</accession>
<name>A0AAV4MG47_CAEEX</name>
<evidence type="ECO:0000313" key="2">
    <source>
        <dbReference type="Proteomes" id="UP001054945"/>
    </source>
</evidence>